<dbReference type="GO" id="GO:0051301">
    <property type="term" value="P:cell division"/>
    <property type="evidence" value="ECO:0007669"/>
    <property type="project" value="InterPro"/>
</dbReference>
<reference evidence="7 8" key="1">
    <citation type="journal article" date="2015" name="Nature">
        <title>rRNA introns, odd ribosomes, and small enigmatic genomes across a large radiation of phyla.</title>
        <authorList>
            <person name="Brown C.T."/>
            <person name="Hug L.A."/>
            <person name="Thomas B.C."/>
            <person name="Sharon I."/>
            <person name="Castelle C.J."/>
            <person name="Singh A."/>
            <person name="Wilkins M.J."/>
            <person name="Williams K.H."/>
            <person name="Banfield J.F."/>
        </authorList>
    </citation>
    <scope>NUCLEOTIDE SEQUENCE [LARGE SCALE GENOMIC DNA]</scope>
</reference>
<evidence type="ECO:0000256" key="2">
    <source>
        <dbReference type="ARBA" id="ARBA00022692"/>
    </source>
</evidence>
<dbReference type="InterPro" id="IPR001182">
    <property type="entry name" value="FtsW/RodA"/>
</dbReference>
<keyword evidence="4 6" id="KW-1133">Transmembrane helix</keyword>
<protein>
    <recommendedName>
        <fullName evidence="9">Rod shape-determining protein RodA</fullName>
    </recommendedName>
</protein>
<evidence type="ECO:0000256" key="3">
    <source>
        <dbReference type="ARBA" id="ARBA00022960"/>
    </source>
</evidence>
<dbReference type="PANTHER" id="PTHR30474">
    <property type="entry name" value="CELL CYCLE PROTEIN"/>
    <property type="match status" value="1"/>
</dbReference>
<dbReference type="Pfam" id="PF01098">
    <property type="entry name" value="FTSW_RODA_SPOVE"/>
    <property type="match status" value="1"/>
</dbReference>
<dbReference type="STRING" id="1619044.UY92_C0002G0050"/>
<dbReference type="GO" id="GO:0032153">
    <property type="term" value="C:cell division site"/>
    <property type="evidence" value="ECO:0007669"/>
    <property type="project" value="TreeGrafter"/>
</dbReference>
<dbReference type="Proteomes" id="UP000033870">
    <property type="component" value="Unassembled WGS sequence"/>
</dbReference>
<feature type="transmembrane region" description="Helical" evidence="6">
    <location>
        <begin position="78"/>
        <end position="97"/>
    </location>
</feature>
<dbReference type="AlphaFoldDB" id="A0A0G1YHM4"/>
<keyword evidence="2 6" id="KW-0812">Transmembrane</keyword>
<accession>A0A0G1YHM4</accession>
<name>A0A0G1YHM4_9BACT</name>
<gene>
    <name evidence="7" type="ORF">UY92_C0002G0050</name>
</gene>
<evidence type="ECO:0000256" key="6">
    <source>
        <dbReference type="SAM" id="Phobius"/>
    </source>
</evidence>
<keyword evidence="5 6" id="KW-0472">Membrane</keyword>
<comment type="caution">
    <text evidence="7">The sequence shown here is derived from an EMBL/GenBank/DDBJ whole genome shotgun (WGS) entry which is preliminary data.</text>
</comment>
<feature type="transmembrane region" description="Helical" evidence="6">
    <location>
        <begin position="51"/>
        <end position="71"/>
    </location>
</feature>
<comment type="subcellular location">
    <subcellularLocation>
        <location evidence="1">Membrane</location>
        <topology evidence="1">Multi-pass membrane protein</topology>
    </subcellularLocation>
</comment>
<proteinExistence type="predicted"/>
<dbReference type="GO" id="GO:0005886">
    <property type="term" value="C:plasma membrane"/>
    <property type="evidence" value="ECO:0007669"/>
    <property type="project" value="TreeGrafter"/>
</dbReference>
<evidence type="ECO:0000256" key="1">
    <source>
        <dbReference type="ARBA" id="ARBA00004141"/>
    </source>
</evidence>
<evidence type="ECO:0000313" key="7">
    <source>
        <dbReference type="EMBL" id="KKW42933.1"/>
    </source>
</evidence>
<evidence type="ECO:0000256" key="5">
    <source>
        <dbReference type="ARBA" id="ARBA00023136"/>
    </source>
</evidence>
<dbReference type="GO" id="GO:0008360">
    <property type="term" value="P:regulation of cell shape"/>
    <property type="evidence" value="ECO:0007669"/>
    <property type="project" value="UniProtKB-KW"/>
</dbReference>
<dbReference type="EMBL" id="LCRX01000002">
    <property type="protein sequence ID" value="KKW42933.1"/>
    <property type="molecule type" value="Genomic_DNA"/>
</dbReference>
<keyword evidence="3" id="KW-0133">Cell shape</keyword>
<evidence type="ECO:0008006" key="9">
    <source>
        <dbReference type="Google" id="ProtNLM"/>
    </source>
</evidence>
<evidence type="ECO:0000313" key="8">
    <source>
        <dbReference type="Proteomes" id="UP000033870"/>
    </source>
</evidence>
<evidence type="ECO:0000256" key="4">
    <source>
        <dbReference type="ARBA" id="ARBA00022989"/>
    </source>
</evidence>
<organism evidence="7 8">
    <name type="scientific">Candidatus Magasanikbacteria bacterium GW2011_GWA2_56_11</name>
    <dbReference type="NCBI Taxonomy" id="1619044"/>
    <lineage>
        <taxon>Bacteria</taxon>
        <taxon>Candidatus Magasanikiibacteriota</taxon>
    </lineage>
</organism>
<sequence length="147" mass="16180">MSRFSFAAPWTRHFDWLLLAAVLTLSLVGLTSIYSVDLSRGEGLNFFSTQTLALVIALAGLLVAGALHITWYESGARFLYLGAIILLAGVLIFGETIRGTTGWFRLGTFSFQPAELSKAAVVIFLAWRIERQGRQFGRLQFVAGATY</sequence>
<dbReference type="GO" id="GO:0015648">
    <property type="term" value="F:lipid-linked peptidoglycan transporter activity"/>
    <property type="evidence" value="ECO:0007669"/>
    <property type="project" value="TreeGrafter"/>
</dbReference>